<accession>A0ABS8T3V9</accession>
<dbReference type="Proteomes" id="UP000823775">
    <property type="component" value="Unassembled WGS sequence"/>
</dbReference>
<organism evidence="1 2">
    <name type="scientific">Datura stramonium</name>
    <name type="common">Jimsonweed</name>
    <name type="synonym">Common thornapple</name>
    <dbReference type="NCBI Taxonomy" id="4076"/>
    <lineage>
        <taxon>Eukaryota</taxon>
        <taxon>Viridiplantae</taxon>
        <taxon>Streptophyta</taxon>
        <taxon>Embryophyta</taxon>
        <taxon>Tracheophyta</taxon>
        <taxon>Spermatophyta</taxon>
        <taxon>Magnoliopsida</taxon>
        <taxon>eudicotyledons</taxon>
        <taxon>Gunneridae</taxon>
        <taxon>Pentapetalae</taxon>
        <taxon>asterids</taxon>
        <taxon>lamiids</taxon>
        <taxon>Solanales</taxon>
        <taxon>Solanaceae</taxon>
        <taxon>Solanoideae</taxon>
        <taxon>Datureae</taxon>
        <taxon>Datura</taxon>
    </lineage>
</organism>
<comment type="caution">
    <text evidence="1">The sequence shown here is derived from an EMBL/GenBank/DDBJ whole genome shotgun (WGS) entry which is preliminary data.</text>
</comment>
<keyword evidence="2" id="KW-1185">Reference proteome</keyword>
<reference evidence="1 2" key="1">
    <citation type="journal article" date="2021" name="BMC Genomics">
        <title>Datura genome reveals duplications of psychoactive alkaloid biosynthetic genes and high mutation rate following tissue culture.</title>
        <authorList>
            <person name="Rajewski A."/>
            <person name="Carter-House D."/>
            <person name="Stajich J."/>
            <person name="Litt A."/>
        </authorList>
    </citation>
    <scope>NUCLEOTIDE SEQUENCE [LARGE SCALE GENOMIC DNA]</scope>
    <source>
        <strain evidence="1">AR-01</strain>
    </source>
</reference>
<evidence type="ECO:0000313" key="1">
    <source>
        <dbReference type="EMBL" id="MCD7465808.1"/>
    </source>
</evidence>
<gene>
    <name evidence="1" type="ORF">HAX54_001976</name>
</gene>
<sequence>FYSYLNWDCTSGHLDYLVLRAAHRAKMPVRHASPCTASVYVAQAIAHPPPNHLCGKVPIEEQQQQRAMPLTRTPTSSCQPLTWSAARLHNRPPAFTRCIIHSHKLDSYVRI</sequence>
<evidence type="ECO:0000313" key="2">
    <source>
        <dbReference type="Proteomes" id="UP000823775"/>
    </source>
</evidence>
<protein>
    <submittedName>
        <fullName evidence="1">Uncharacterized protein</fullName>
    </submittedName>
</protein>
<dbReference type="EMBL" id="JACEIK010001084">
    <property type="protein sequence ID" value="MCD7465808.1"/>
    <property type="molecule type" value="Genomic_DNA"/>
</dbReference>
<proteinExistence type="predicted"/>
<name>A0ABS8T3V9_DATST</name>
<feature type="non-terminal residue" evidence="1">
    <location>
        <position position="1"/>
    </location>
</feature>